<dbReference type="EMBL" id="MGIT01000002">
    <property type="protein sequence ID" value="OGM92962.1"/>
    <property type="molecule type" value="Genomic_DNA"/>
</dbReference>
<dbReference type="AlphaFoldDB" id="A0A1F8DWR6"/>
<dbReference type="STRING" id="1802559.A2372_03900"/>
<dbReference type="GO" id="GO:0000272">
    <property type="term" value="P:polysaccharide catabolic process"/>
    <property type="evidence" value="ECO:0007669"/>
    <property type="project" value="InterPro"/>
</dbReference>
<dbReference type="InterPro" id="IPR008965">
    <property type="entry name" value="CBM2/CBM3_carb-bd_dom_sf"/>
</dbReference>
<evidence type="ECO:0000256" key="1">
    <source>
        <dbReference type="SAM" id="Phobius"/>
    </source>
</evidence>
<dbReference type="Pfam" id="PF00963">
    <property type="entry name" value="Cohesin"/>
    <property type="match status" value="1"/>
</dbReference>
<feature type="signal peptide" evidence="2">
    <location>
        <begin position="1"/>
        <end position="24"/>
    </location>
</feature>
<keyword evidence="2" id="KW-0732">Signal</keyword>
<dbReference type="GO" id="GO:0030246">
    <property type="term" value="F:carbohydrate binding"/>
    <property type="evidence" value="ECO:0007669"/>
    <property type="project" value="InterPro"/>
</dbReference>
<dbReference type="Gene3D" id="2.60.40.680">
    <property type="match status" value="1"/>
</dbReference>
<accession>A0A1F8DWR6</accession>
<keyword evidence="1" id="KW-0472">Membrane</keyword>
<proteinExistence type="predicted"/>
<keyword evidence="1" id="KW-0812">Transmembrane</keyword>
<organism evidence="4 5">
    <name type="scientific">Candidatus Wolfebacteria bacterium RIFOXYB1_FULL_54_12</name>
    <dbReference type="NCBI Taxonomy" id="1802559"/>
    <lineage>
        <taxon>Bacteria</taxon>
        <taxon>Candidatus Wolfeibacteriota</taxon>
    </lineage>
</organism>
<dbReference type="SUPFAM" id="SSF49384">
    <property type="entry name" value="Carbohydrate-binding domain"/>
    <property type="match status" value="1"/>
</dbReference>
<evidence type="ECO:0000313" key="4">
    <source>
        <dbReference type="EMBL" id="OGM92962.1"/>
    </source>
</evidence>
<feature type="transmembrane region" description="Helical" evidence="1">
    <location>
        <begin position="474"/>
        <end position="495"/>
    </location>
</feature>
<comment type="caution">
    <text evidence="4">The sequence shown here is derived from an EMBL/GenBank/DDBJ whole genome shotgun (WGS) entry which is preliminary data.</text>
</comment>
<keyword evidence="1" id="KW-1133">Transmembrane helix</keyword>
<sequence>MKYKISILVASALFLGATMHSASAATLQLTTNKDAFAIGDQFTVDVKADSESVGINAAQGTVQISKDVLEIVSVDKTGSVFNFWLTEPTFSNDSGQVNFIGGSTSGFSGRSLQIVKITYKVKGSGATDIVFTDGAVTASDGSGTNVLTSMKGLSITSAPSTELETIVSKPTQITRPASRAERLPERPTIQVAGYRDPEVWYNFTTRFSVSWQLADDITDVTTAINRDPLFSPTVSEGLFDNKIFPPLSEGVSYLHVRMRNGIGWGPTLHYRLAIDLTPPPVFQARVQEGVATDNPTPTIEYAASDGLSGLKRYYIQQDGGEVRTIEKGPYKMDLQKPGKHLVKIGAEDNAGNSVESILDLDILPIEAPRITSIMGDVFVGEGRLDVIGTALPDIILQVVLKTKEGQIEQSNEVRSDMHGSWVMRFDRPLKKGDYIIEIVARDARGAMSYSVTSDVIKVRPRPALVIGGLELTQFWFFIVLVLGLIGAFVAGWLFVRFEREQRARKIVICQRDITNMLAMVKKDIERILEKYADDKIDEAEVSEIKHIAKKANENIEKSGKYCVQSIGEINR</sequence>
<feature type="chain" id="PRO_5009535223" description="Cohesin domain-containing protein" evidence="2">
    <location>
        <begin position="25"/>
        <end position="571"/>
    </location>
</feature>
<dbReference type="InterPro" id="IPR002102">
    <property type="entry name" value="Cohesin_dom"/>
</dbReference>
<evidence type="ECO:0000256" key="2">
    <source>
        <dbReference type="SAM" id="SignalP"/>
    </source>
</evidence>
<evidence type="ECO:0000259" key="3">
    <source>
        <dbReference type="Pfam" id="PF00963"/>
    </source>
</evidence>
<name>A0A1F8DWR6_9BACT</name>
<dbReference type="CDD" id="cd08547">
    <property type="entry name" value="Type_II_cohesin"/>
    <property type="match status" value="1"/>
</dbReference>
<gene>
    <name evidence="4" type="ORF">A2372_03900</name>
</gene>
<evidence type="ECO:0000313" key="5">
    <source>
        <dbReference type="Proteomes" id="UP000176422"/>
    </source>
</evidence>
<dbReference type="Proteomes" id="UP000176422">
    <property type="component" value="Unassembled WGS sequence"/>
</dbReference>
<protein>
    <recommendedName>
        <fullName evidence="3">Cohesin domain-containing protein</fullName>
    </recommendedName>
</protein>
<reference evidence="4 5" key="1">
    <citation type="journal article" date="2016" name="Nat. Commun.">
        <title>Thousands of microbial genomes shed light on interconnected biogeochemical processes in an aquifer system.</title>
        <authorList>
            <person name="Anantharaman K."/>
            <person name="Brown C.T."/>
            <person name="Hug L.A."/>
            <person name="Sharon I."/>
            <person name="Castelle C.J."/>
            <person name="Probst A.J."/>
            <person name="Thomas B.C."/>
            <person name="Singh A."/>
            <person name="Wilkins M.J."/>
            <person name="Karaoz U."/>
            <person name="Brodie E.L."/>
            <person name="Williams K.H."/>
            <person name="Hubbard S.S."/>
            <person name="Banfield J.F."/>
        </authorList>
    </citation>
    <scope>NUCLEOTIDE SEQUENCE [LARGE SCALE GENOMIC DNA]</scope>
</reference>
<feature type="domain" description="Cohesin" evidence="3">
    <location>
        <begin position="28"/>
        <end position="142"/>
    </location>
</feature>